<evidence type="ECO:0000313" key="7">
    <source>
        <dbReference type="Proteomes" id="UP000070352"/>
    </source>
</evidence>
<dbReference type="SUPFAM" id="SSF53850">
    <property type="entry name" value="Periplasmic binding protein-like II"/>
    <property type="match status" value="1"/>
</dbReference>
<dbReference type="GO" id="GO:0015768">
    <property type="term" value="P:maltose transport"/>
    <property type="evidence" value="ECO:0007669"/>
    <property type="project" value="TreeGrafter"/>
</dbReference>
<dbReference type="Proteomes" id="UP000070352">
    <property type="component" value="Unassembled WGS sequence"/>
</dbReference>
<protein>
    <submittedName>
        <fullName evidence="6">ABC transporter substrate-binding protein</fullName>
    </submittedName>
</protein>
<reference evidence="6 7" key="1">
    <citation type="submission" date="2016-02" db="EMBL/GenBank/DDBJ databases">
        <title>Draft Genome for Tepidibacillus decaturensis nov. sp. Strain Z9, an Anaerobic, Moderately Thermophilic and Heterotrophic Bacterium from Deep Subsurface of the Illinois Basin, USA.</title>
        <authorList>
            <person name="Dong Y."/>
            <person name="Chang J.Y."/>
            <person name="Sanford R."/>
            <person name="Fouke B.W."/>
        </authorList>
    </citation>
    <scope>NUCLEOTIDE SEQUENCE [LARGE SCALE GENOMIC DNA]</scope>
    <source>
        <strain evidence="6 7">Z9</strain>
    </source>
</reference>
<evidence type="ECO:0000256" key="2">
    <source>
        <dbReference type="ARBA" id="ARBA00022448"/>
    </source>
</evidence>
<proteinExistence type="inferred from homology"/>
<feature type="signal peptide" evidence="5">
    <location>
        <begin position="1"/>
        <end position="20"/>
    </location>
</feature>
<keyword evidence="3 5" id="KW-0732">Signal</keyword>
<gene>
    <name evidence="6" type="ORF">U473_02300</name>
</gene>
<evidence type="ECO:0000313" key="6">
    <source>
        <dbReference type="EMBL" id="KXG44977.1"/>
    </source>
</evidence>
<dbReference type="Pfam" id="PF01547">
    <property type="entry name" value="SBP_bac_1"/>
    <property type="match status" value="1"/>
</dbReference>
<feature type="compositionally biased region" description="Low complexity" evidence="4">
    <location>
        <begin position="25"/>
        <end position="35"/>
    </location>
</feature>
<evidence type="ECO:0000256" key="3">
    <source>
        <dbReference type="ARBA" id="ARBA00022729"/>
    </source>
</evidence>
<feature type="region of interest" description="Disordered" evidence="4">
    <location>
        <begin position="21"/>
        <end position="40"/>
    </location>
</feature>
<dbReference type="EMBL" id="LSKU01000001">
    <property type="protein sequence ID" value="KXG44977.1"/>
    <property type="molecule type" value="Genomic_DNA"/>
</dbReference>
<dbReference type="GO" id="GO:1901982">
    <property type="term" value="F:maltose binding"/>
    <property type="evidence" value="ECO:0007669"/>
    <property type="project" value="TreeGrafter"/>
</dbReference>
<dbReference type="GO" id="GO:0042956">
    <property type="term" value="P:maltodextrin transmembrane transport"/>
    <property type="evidence" value="ECO:0007669"/>
    <property type="project" value="TreeGrafter"/>
</dbReference>
<feature type="chain" id="PRO_5007466280" evidence="5">
    <location>
        <begin position="21"/>
        <end position="425"/>
    </location>
</feature>
<accession>A0A135L7T9</accession>
<keyword evidence="7" id="KW-1185">Reference proteome</keyword>
<dbReference type="STRING" id="1413211.U473_02300"/>
<dbReference type="PANTHER" id="PTHR30061">
    <property type="entry name" value="MALTOSE-BINDING PERIPLASMIC PROTEIN"/>
    <property type="match status" value="1"/>
</dbReference>
<keyword evidence="2" id="KW-0813">Transport</keyword>
<dbReference type="Gene3D" id="3.40.190.10">
    <property type="entry name" value="Periplasmic binding protein-like II"/>
    <property type="match status" value="2"/>
</dbReference>
<dbReference type="GO" id="GO:0055052">
    <property type="term" value="C:ATP-binding cassette (ABC) transporter complex, substrate-binding subunit-containing"/>
    <property type="evidence" value="ECO:0007669"/>
    <property type="project" value="TreeGrafter"/>
</dbReference>
<evidence type="ECO:0000256" key="4">
    <source>
        <dbReference type="SAM" id="MobiDB-lite"/>
    </source>
</evidence>
<name>A0A135L7T9_9BACI</name>
<comment type="similarity">
    <text evidence="1">Belongs to the bacterial solute-binding protein 1 family.</text>
</comment>
<dbReference type="InterPro" id="IPR006059">
    <property type="entry name" value="SBP"/>
</dbReference>
<dbReference type="AlphaFoldDB" id="A0A135L7T9"/>
<evidence type="ECO:0000256" key="5">
    <source>
        <dbReference type="SAM" id="SignalP"/>
    </source>
</evidence>
<comment type="caution">
    <text evidence="6">The sequence shown here is derived from an EMBL/GenBank/DDBJ whole genome shotgun (WGS) entry which is preliminary data.</text>
</comment>
<dbReference type="OrthoDB" id="9795467at2"/>
<organism evidence="6 7">
    <name type="scientific">Tepidibacillus decaturensis</name>
    <dbReference type="NCBI Taxonomy" id="1413211"/>
    <lineage>
        <taxon>Bacteria</taxon>
        <taxon>Bacillati</taxon>
        <taxon>Bacillota</taxon>
        <taxon>Bacilli</taxon>
        <taxon>Bacillales</taxon>
        <taxon>Bacillaceae</taxon>
        <taxon>Tepidibacillus</taxon>
    </lineage>
</organism>
<dbReference type="PANTHER" id="PTHR30061:SF50">
    <property type="entry name" value="MALTOSE_MALTODEXTRIN-BINDING PERIPLASMIC PROTEIN"/>
    <property type="match status" value="1"/>
</dbReference>
<sequence length="425" mass="46436">MLITLLIVSMAAISFGCAKSEETTEGNNTGNEQTNASNQEETIKEPVTIEFWHTYSDTEEVIFNEQVLPLFEEKYPNIKVTSTRMPYEGLKQQVIAGVAGDAAPDLMRMDIIWVPEFAKLGALMSLDDMDGFGDVSGQLFPGPLATNYYNGKYYGLPLNTNTKVAIYNKELLAEAGLTEAPKTFDQLIEASKALKAKGKFGIGIGGTGPWGSLPYFWSLGGKITDENFTKASGYLNSPESIAALEKIVELNNEGLIAPTLLGGEPGTWDGVKEQYLMIDDGPWFYSILGDEALEITTPALMPEGDGGSVSVVGGEDLVMFNTTKHPEEAWTFMKFLMTEEPQKIMAQTGLIPTNQQAAGSTEVLSVPFIKPYIEQLKTAQPRTPHPNWVKIEESLDLAFGKAVRGEMGAKEALDQAAKEIDEFLK</sequence>
<evidence type="ECO:0000256" key="1">
    <source>
        <dbReference type="ARBA" id="ARBA00008520"/>
    </source>
</evidence>